<gene>
    <name evidence="3" type="ORF">UFOPK1493_00257</name>
</gene>
<proteinExistence type="predicted"/>
<reference evidence="3" key="1">
    <citation type="submission" date="2020-05" db="EMBL/GenBank/DDBJ databases">
        <authorList>
            <person name="Chiriac C."/>
            <person name="Salcher M."/>
            <person name="Ghai R."/>
            <person name="Kavagutti S V."/>
        </authorList>
    </citation>
    <scope>NUCLEOTIDE SEQUENCE</scope>
</reference>
<dbReference type="InterPro" id="IPR025924">
    <property type="entry name" value="YHYH_dom"/>
</dbReference>
<organism evidence="3">
    <name type="scientific">freshwater metagenome</name>
    <dbReference type="NCBI Taxonomy" id="449393"/>
    <lineage>
        <taxon>unclassified sequences</taxon>
        <taxon>metagenomes</taxon>
        <taxon>ecological metagenomes</taxon>
    </lineage>
</organism>
<accession>A0A6J6BNX4</accession>
<dbReference type="PANTHER" id="PTHR30289:SF8">
    <property type="entry name" value="YHYH DOMAIN-CONTAINING PROTEIN"/>
    <property type="match status" value="1"/>
</dbReference>
<evidence type="ECO:0000256" key="1">
    <source>
        <dbReference type="SAM" id="MobiDB-lite"/>
    </source>
</evidence>
<feature type="compositionally biased region" description="Acidic residues" evidence="1">
    <location>
        <begin position="135"/>
        <end position="156"/>
    </location>
</feature>
<dbReference type="PANTHER" id="PTHR30289">
    <property type="entry name" value="UNCHARACTERIZED PROTEIN YBCL-RELATED"/>
    <property type="match status" value="1"/>
</dbReference>
<evidence type="ECO:0000313" key="3">
    <source>
        <dbReference type="EMBL" id="CAB4540672.1"/>
    </source>
</evidence>
<dbReference type="AlphaFoldDB" id="A0A6J6BNX4"/>
<dbReference type="Pfam" id="PF14240">
    <property type="entry name" value="YHYH"/>
    <property type="match status" value="1"/>
</dbReference>
<evidence type="ECO:0000259" key="2">
    <source>
        <dbReference type="Pfam" id="PF14240"/>
    </source>
</evidence>
<protein>
    <submittedName>
        <fullName evidence="3">Unannotated protein</fullName>
    </submittedName>
</protein>
<dbReference type="EMBL" id="CAEZSR010000005">
    <property type="protein sequence ID" value="CAB4540672.1"/>
    <property type="molecule type" value="Genomic_DNA"/>
</dbReference>
<feature type="domain" description="YHYH" evidence="2">
    <location>
        <begin position="296"/>
        <end position="387"/>
    </location>
</feature>
<name>A0A6J6BNX4_9ZZZZ</name>
<feature type="region of interest" description="Disordered" evidence="1">
    <location>
        <begin position="116"/>
        <end position="172"/>
    </location>
</feature>
<sequence length="442" mass="46227">MLQQRRLLGVPRVTELGEQAQPVRRRLDDLDPTVVLIGGGGVVRPAPPLVGRGVQRRAGSRAGAALTGFLPRSRPGFTGDGHTGGMVVTRRGAAVPVLAAVLAAVLLAACGIDEPTAGTAPPETAPPETAPPETTQDETTQDETTQDETTQDETTQDETTVPAAAGDGVENVWSGATVDLTALPLGDGSISTTGAGVGALHVCTSGRPGGLGAHTAGPWIDQANGTWDSTTKVKVQGEVSWPQASYLEQVEADQRVIVTNNLPTQQVTGTFPIAVDDPAFQYDRNPNAIAEQTFTVSLPAAPTVADRPSCLPRGAIGVLRNGVYLFAAVDEANRDAVAWETQDLCDGHPEQSGSYHYHGIPSCLIEAASGPSTVVGFALDGFPIVVERDAEGNLPTNADLDECHGRTSPILLDGEMVETYHYSATLEFPYVIGCFRGTPVSR</sequence>